<evidence type="ECO:0000313" key="3">
    <source>
        <dbReference type="Proteomes" id="UP000308652"/>
    </source>
</evidence>
<feature type="region of interest" description="Disordered" evidence="1">
    <location>
        <begin position="79"/>
        <end position="106"/>
    </location>
</feature>
<reference evidence="2 3" key="1">
    <citation type="journal article" date="2019" name="Nat. Ecol. Evol.">
        <title>Megaphylogeny resolves global patterns of mushroom evolution.</title>
        <authorList>
            <person name="Varga T."/>
            <person name="Krizsan K."/>
            <person name="Foldi C."/>
            <person name="Dima B."/>
            <person name="Sanchez-Garcia M."/>
            <person name="Sanchez-Ramirez S."/>
            <person name="Szollosi G.J."/>
            <person name="Szarkandi J.G."/>
            <person name="Papp V."/>
            <person name="Albert L."/>
            <person name="Andreopoulos W."/>
            <person name="Angelini C."/>
            <person name="Antonin V."/>
            <person name="Barry K.W."/>
            <person name="Bougher N.L."/>
            <person name="Buchanan P."/>
            <person name="Buyck B."/>
            <person name="Bense V."/>
            <person name="Catcheside P."/>
            <person name="Chovatia M."/>
            <person name="Cooper J."/>
            <person name="Damon W."/>
            <person name="Desjardin D."/>
            <person name="Finy P."/>
            <person name="Geml J."/>
            <person name="Haridas S."/>
            <person name="Hughes K."/>
            <person name="Justo A."/>
            <person name="Karasinski D."/>
            <person name="Kautmanova I."/>
            <person name="Kiss B."/>
            <person name="Kocsube S."/>
            <person name="Kotiranta H."/>
            <person name="LaButti K.M."/>
            <person name="Lechner B.E."/>
            <person name="Liimatainen K."/>
            <person name="Lipzen A."/>
            <person name="Lukacs Z."/>
            <person name="Mihaltcheva S."/>
            <person name="Morgado L.N."/>
            <person name="Niskanen T."/>
            <person name="Noordeloos M.E."/>
            <person name="Ohm R.A."/>
            <person name="Ortiz-Santana B."/>
            <person name="Ovrebo C."/>
            <person name="Racz N."/>
            <person name="Riley R."/>
            <person name="Savchenko A."/>
            <person name="Shiryaev A."/>
            <person name="Soop K."/>
            <person name="Spirin V."/>
            <person name="Szebenyi C."/>
            <person name="Tomsovsky M."/>
            <person name="Tulloss R.E."/>
            <person name="Uehling J."/>
            <person name="Grigoriev I.V."/>
            <person name="Vagvolgyi C."/>
            <person name="Papp T."/>
            <person name="Martin F.M."/>
            <person name="Miettinen O."/>
            <person name="Hibbett D.S."/>
            <person name="Nagy L.G."/>
        </authorList>
    </citation>
    <scope>NUCLEOTIDE SEQUENCE [LARGE SCALE GENOMIC DNA]</scope>
    <source>
        <strain evidence="2 3">CBS 166.37</strain>
    </source>
</reference>
<evidence type="ECO:0000256" key="1">
    <source>
        <dbReference type="SAM" id="MobiDB-lite"/>
    </source>
</evidence>
<sequence length="106" mass="11518">MWVIVGKATTPRYALLLFLYLSMLDGWLLRVTVASYFPYAHAYCVRHSTTAIAPRFGSGACGELRSGGGMGTGEWGNFQVQGSAGTAERSGPRSGYDLRPVRDPRT</sequence>
<evidence type="ECO:0000313" key="2">
    <source>
        <dbReference type="EMBL" id="TFK35700.1"/>
    </source>
</evidence>
<organism evidence="2 3">
    <name type="scientific">Crucibulum laeve</name>
    <dbReference type="NCBI Taxonomy" id="68775"/>
    <lineage>
        <taxon>Eukaryota</taxon>
        <taxon>Fungi</taxon>
        <taxon>Dikarya</taxon>
        <taxon>Basidiomycota</taxon>
        <taxon>Agaricomycotina</taxon>
        <taxon>Agaricomycetes</taxon>
        <taxon>Agaricomycetidae</taxon>
        <taxon>Agaricales</taxon>
        <taxon>Agaricineae</taxon>
        <taxon>Nidulariaceae</taxon>
        <taxon>Crucibulum</taxon>
    </lineage>
</organism>
<proteinExistence type="predicted"/>
<accession>A0A5C3LS05</accession>
<dbReference type="AlphaFoldDB" id="A0A5C3LS05"/>
<keyword evidence="3" id="KW-1185">Reference proteome</keyword>
<dbReference type="Proteomes" id="UP000308652">
    <property type="component" value="Unassembled WGS sequence"/>
</dbReference>
<dbReference type="EMBL" id="ML213619">
    <property type="protein sequence ID" value="TFK35700.1"/>
    <property type="molecule type" value="Genomic_DNA"/>
</dbReference>
<protein>
    <submittedName>
        <fullName evidence="2">Uncharacterized protein</fullName>
    </submittedName>
</protein>
<gene>
    <name evidence="2" type="ORF">BDQ12DRAFT_305809</name>
</gene>
<name>A0A5C3LS05_9AGAR</name>